<sequence>MTDVFLLLREPWDYDIYSQGSALVITVVFSEYNLHSQMDVFRSFTISKETLIQYGEGGNLSALANKIRETSHRHIWNEVKPHVFISGKDTVAKYEDSIALIASIC</sequence>
<dbReference type="RefSeq" id="WP_047370803.1">
    <property type="nucleotide sequence ID" value="NZ_CABMNU010000005.1"/>
</dbReference>
<dbReference type="Proteomes" id="UP000867740">
    <property type="component" value="Unassembled WGS sequence"/>
</dbReference>
<comment type="caution">
    <text evidence="1">The sequence shown here is derived from an EMBL/GenBank/DDBJ whole genome shotgun (WGS) entry which is preliminary data.</text>
</comment>
<name>A0A9P3T6C7_KLUIN</name>
<evidence type="ECO:0000313" key="2">
    <source>
        <dbReference type="Proteomes" id="UP000867740"/>
    </source>
</evidence>
<proteinExistence type="predicted"/>
<gene>
    <name evidence="1" type="ORF">I8531_001147</name>
</gene>
<dbReference type="AlphaFoldDB" id="A0A9P3T6C7"/>
<reference evidence="1" key="1">
    <citation type="journal article" date="2018" name="Genome Biol.">
        <title>SKESA: strategic k-mer extension for scrupulous assemblies.</title>
        <authorList>
            <person name="Souvorov A."/>
            <person name="Agarwala R."/>
            <person name="Lipman D.J."/>
        </authorList>
    </citation>
    <scope>NUCLEOTIDE SEQUENCE</scope>
    <source>
        <strain evidence="1">CAVp300</strain>
    </source>
</reference>
<evidence type="ECO:0000313" key="1">
    <source>
        <dbReference type="EMBL" id="HAT3580878.1"/>
    </source>
</evidence>
<reference evidence="1" key="2">
    <citation type="submission" date="2020-10" db="EMBL/GenBank/DDBJ databases">
        <authorList>
            <consortium name="NCBI Pathogen Detection Project"/>
        </authorList>
    </citation>
    <scope>NUCLEOTIDE SEQUENCE</scope>
    <source>
        <strain evidence="1">CAVp300</strain>
    </source>
</reference>
<dbReference type="EMBL" id="DACSUM010000006">
    <property type="protein sequence ID" value="HAT3580878.1"/>
    <property type="molecule type" value="Genomic_DNA"/>
</dbReference>
<protein>
    <submittedName>
        <fullName evidence="1">Uncharacterized protein</fullName>
    </submittedName>
</protein>
<accession>A0A9P3T6C7</accession>
<organism evidence="1 2">
    <name type="scientific">Kluyvera intermedia</name>
    <name type="common">Enterobacter intermedius</name>
    <dbReference type="NCBI Taxonomy" id="61648"/>
    <lineage>
        <taxon>Bacteria</taxon>
        <taxon>Pseudomonadati</taxon>
        <taxon>Pseudomonadota</taxon>
        <taxon>Gammaproteobacteria</taxon>
        <taxon>Enterobacterales</taxon>
        <taxon>Enterobacteriaceae</taxon>
        <taxon>Kluyvera</taxon>
    </lineage>
</organism>